<evidence type="ECO:0000259" key="2">
    <source>
        <dbReference type="Pfam" id="PF06568"/>
    </source>
</evidence>
<keyword evidence="4" id="KW-1185">Reference proteome</keyword>
<dbReference type="Pfam" id="PF06568">
    <property type="entry name" value="YjiS-like"/>
    <property type="match status" value="1"/>
</dbReference>
<dbReference type="Proteomes" id="UP000282125">
    <property type="component" value="Unassembled WGS sequence"/>
</dbReference>
<gene>
    <name evidence="3" type="ORF">EG244_13200</name>
</gene>
<proteinExistence type="predicted"/>
<dbReference type="EMBL" id="RRAZ01000018">
    <property type="protein sequence ID" value="RRH73458.1"/>
    <property type="molecule type" value="Genomic_DNA"/>
</dbReference>
<evidence type="ECO:0000256" key="1">
    <source>
        <dbReference type="SAM" id="MobiDB-lite"/>
    </source>
</evidence>
<evidence type="ECO:0000313" key="3">
    <source>
        <dbReference type="EMBL" id="RRH73458.1"/>
    </source>
</evidence>
<feature type="region of interest" description="Disordered" evidence="1">
    <location>
        <begin position="54"/>
        <end position="75"/>
    </location>
</feature>
<comment type="caution">
    <text evidence="3">The sequence shown here is derived from an EMBL/GenBank/DDBJ whole genome shotgun (WGS) entry which is preliminary data.</text>
</comment>
<sequence>MFASLHTSALTLARVERGGKKAGAGRLSRLLQLASTRRRLASLDDSALADIGVSREEARRESARPVWDAPASWLR</sequence>
<accession>A0A3P3DLE2</accession>
<dbReference type="RefSeq" id="WP_124965464.1">
    <property type="nucleotide sequence ID" value="NZ_RRAZ01000018.1"/>
</dbReference>
<organism evidence="3 4">
    <name type="scientific">Falsigemmobacter faecalis</name>
    <dbReference type="NCBI Taxonomy" id="2488730"/>
    <lineage>
        <taxon>Bacteria</taxon>
        <taxon>Pseudomonadati</taxon>
        <taxon>Pseudomonadota</taxon>
        <taxon>Alphaproteobacteria</taxon>
        <taxon>Rhodobacterales</taxon>
        <taxon>Paracoccaceae</taxon>
        <taxon>Falsigemmobacter</taxon>
    </lineage>
</organism>
<evidence type="ECO:0000313" key="4">
    <source>
        <dbReference type="Proteomes" id="UP000282125"/>
    </source>
</evidence>
<protein>
    <submittedName>
        <fullName evidence="3">DUF1127 domain-containing protein</fullName>
    </submittedName>
</protein>
<dbReference type="OrthoDB" id="8096613at2"/>
<feature type="compositionally biased region" description="Basic and acidic residues" evidence="1">
    <location>
        <begin position="54"/>
        <end position="63"/>
    </location>
</feature>
<feature type="domain" description="YjiS-like" evidence="2">
    <location>
        <begin position="26"/>
        <end position="59"/>
    </location>
</feature>
<reference evidence="3 4" key="1">
    <citation type="submission" date="2018-11" db="EMBL/GenBank/DDBJ databases">
        <title>Gemmobacter sp. nov., YIM 102744-1 draft genome.</title>
        <authorList>
            <person name="Li G."/>
            <person name="Jiang Y."/>
        </authorList>
    </citation>
    <scope>NUCLEOTIDE SEQUENCE [LARGE SCALE GENOMIC DNA]</scope>
    <source>
        <strain evidence="3 4">YIM 102744-1</strain>
    </source>
</reference>
<dbReference type="AlphaFoldDB" id="A0A3P3DLE2"/>
<name>A0A3P3DLE2_9RHOB</name>
<dbReference type="InterPro" id="IPR009506">
    <property type="entry name" value="YjiS-like"/>
</dbReference>